<dbReference type="EMBL" id="AFYH01001694">
    <property type="status" value="NOT_ANNOTATED_CDS"/>
    <property type="molecule type" value="Genomic_DNA"/>
</dbReference>
<dbReference type="GO" id="GO:0007165">
    <property type="term" value="P:signal transduction"/>
    <property type="evidence" value="ECO:0007669"/>
    <property type="project" value="InterPro"/>
</dbReference>
<dbReference type="CDD" id="cd13233">
    <property type="entry name" value="PH_ARHGAP9-like"/>
    <property type="match status" value="1"/>
</dbReference>
<dbReference type="PROSITE" id="PS50238">
    <property type="entry name" value="RHOGAP"/>
    <property type="match status" value="1"/>
</dbReference>
<evidence type="ECO:0000259" key="7">
    <source>
        <dbReference type="PROSITE" id="PS50020"/>
    </source>
</evidence>
<dbReference type="EMBL" id="AFYH01001688">
    <property type="status" value="NOT_ANNOTATED_CDS"/>
    <property type="molecule type" value="Genomic_DNA"/>
</dbReference>
<dbReference type="InParanoid" id="H3BHS1"/>
<dbReference type="AlphaFoldDB" id="H3BHS1"/>
<feature type="region of interest" description="Disordered" evidence="4">
    <location>
        <begin position="141"/>
        <end position="170"/>
    </location>
</feature>
<dbReference type="HOGENOM" id="CLU_015883_6_1_1"/>
<dbReference type="Pfam" id="PF00620">
    <property type="entry name" value="RhoGAP"/>
    <property type="match status" value="1"/>
</dbReference>
<dbReference type="Pfam" id="PF00397">
    <property type="entry name" value="WW"/>
    <property type="match status" value="1"/>
</dbReference>
<dbReference type="FunFam" id="2.30.29.30:FF:000182">
    <property type="entry name" value="Rho GTPase activating protein 9"/>
    <property type="match status" value="1"/>
</dbReference>
<dbReference type="InterPro" id="IPR008936">
    <property type="entry name" value="Rho_GTPase_activation_prot"/>
</dbReference>
<evidence type="ECO:0000259" key="6">
    <source>
        <dbReference type="PROSITE" id="PS50003"/>
    </source>
</evidence>
<dbReference type="GO" id="GO:0005096">
    <property type="term" value="F:GTPase activator activity"/>
    <property type="evidence" value="ECO:0007669"/>
    <property type="project" value="UniProtKB-KW"/>
</dbReference>
<evidence type="ECO:0000256" key="4">
    <source>
        <dbReference type="SAM" id="MobiDB-lite"/>
    </source>
</evidence>
<dbReference type="GeneTree" id="ENSGT00950000182860"/>
<dbReference type="Ensembl" id="ENSLACT00000021583.1">
    <property type="protein sequence ID" value="ENSLACP00000021442.1"/>
    <property type="gene ID" value="ENSLACG00000018841.1"/>
</dbReference>
<proteinExistence type="predicted"/>
<sequence length="737" mass="83956">MLSGSWRRTKLGSVPSQPVFLEAQYGYQYKAADGRLITISEGERFELLQKSNSDWWQVRRVGDLKKVKPIYVPAAYVTEVRCPLPQNLLPFSLLLFLGAKAFYRSLEDLTQNSRGLSLAGYPSFHCLSLGAANARGAPHGPFAQESVMSRSKSSSVLPQNPYADTARPSSMQESPIYSNLEEMKRVKVEPPSPTCPPVQILDLWEQHTDQVSGRCFYVNTVTKEKSWKPPRRVRERMPGKPEMTQQFVSAVGAILNPFLHSRRSMSGPPPPNDKKGSLSRNNKTFQAGVLLLQATRDLPLELPGPHGLEKAGLLNKTKIAEGGRKLRKNWNVSWVVLAGNSLAFYKDPKTQSPASWKPACSKPESSMDLRGALLTWTRDMSSKKNVLHLRTVTGNEFLLQSDNEAVILEWYQTIKNVIERLLNQQEARRLPRTSLKFSTGDRENPLDDLILYSLRRSGSSEVLDGSGDEEENGLKPKELRKTSLFRSNSSTETSEKKRVRSRLKKFITKRPTLQTLQEKGLIKDQVFGCRLDALCEREKTTIPKFVRMCIEAVENRGLDADGMYRVNGNLATIQKLRFIVDHERAVTTDGRYLFPEELCQEEKLDLNNPQWEDIHVITGALKMFFRELPEPLIPYDFFEQFVEAVKIPDYSKKQACMKHLVQSLPRPNHDTMSYIFRHLKKVMEHSEQNRMTTQNIGIVFGPTLMRPEKDFGNIAVNMIYQNQVVELILMEYEEIFG</sequence>
<dbReference type="SMART" id="SM00324">
    <property type="entry name" value="RhoGAP"/>
    <property type="match status" value="1"/>
</dbReference>
<dbReference type="SMART" id="SM00456">
    <property type="entry name" value="WW"/>
    <property type="match status" value="1"/>
</dbReference>
<reference evidence="9" key="2">
    <citation type="submission" date="2025-08" db="UniProtKB">
        <authorList>
            <consortium name="Ensembl"/>
        </authorList>
    </citation>
    <scope>IDENTIFICATION</scope>
</reference>
<dbReference type="SMART" id="SM00233">
    <property type="entry name" value="PH"/>
    <property type="match status" value="1"/>
</dbReference>
<dbReference type="Pfam" id="PF00018">
    <property type="entry name" value="SH3_1"/>
    <property type="match status" value="1"/>
</dbReference>
<evidence type="ECO:0000313" key="9">
    <source>
        <dbReference type="Ensembl" id="ENSLACP00000021442.1"/>
    </source>
</evidence>
<reference evidence="10" key="1">
    <citation type="submission" date="2011-08" db="EMBL/GenBank/DDBJ databases">
        <title>The draft genome of Latimeria chalumnae.</title>
        <authorList>
            <person name="Di Palma F."/>
            <person name="Alfoldi J."/>
            <person name="Johnson J."/>
            <person name="Berlin A."/>
            <person name="Gnerre S."/>
            <person name="Jaffe D."/>
            <person name="MacCallum I."/>
            <person name="Young S."/>
            <person name="Walker B.J."/>
            <person name="Lander E."/>
            <person name="Lindblad-Toh K."/>
        </authorList>
    </citation>
    <scope>NUCLEOTIDE SEQUENCE [LARGE SCALE GENOMIC DNA]</scope>
    <source>
        <strain evidence="10">Wild caught</strain>
    </source>
</reference>
<dbReference type="Proteomes" id="UP000008672">
    <property type="component" value="Unassembled WGS sequence"/>
</dbReference>
<dbReference type="SMART" id="SM00326">
    <property type="entry name" value="SH3"/>
    <property type="match status" value="1"/>
</dbReference>
<feature type="region of interest" description="Disordered" evidence="4">
    <location>
        <begin position="459"/>
        <end position="496"/>
    </location>
</feature>
<dbReference type="Bgee" id="ENSLACG00000018841">
    <property type="expression patterns" value="Expressed in pectoral fin and 1 other cell type or tissue"/>
</dbReference>
<dbReference type="EMBL" id="AFYH01001685">
    <property type="status" value="NOT_ANNOTATED_CDS"/>
    <property type="molecule type" value="Genomic_DNA"/>
</dbReference>
<evidence type="ECO:0000313" key="10">
    <source>
        <dbReference type="Proteomes" id="UP000008672"/>
    </source>
</evidence>
<dbReference type="PROSITE" id="PS50020">
    <property type="entry name" value="WW_DOMAIN_2"/>
    <property type="match status" value="1"/>
</dbReference>
<dbReference type="FunFam" id="1.10.555.10:FF:000003">
    <property type="entry name" value="Putative rho GTPase-activating protein 12"/>
    <property type="match status" value="1"/>
</dbReference>
<evidence type="ECO:0000256" key="1">
    <source>
        <dbReference type="ARBA" id="ARBA00022443"/>
    </source>
</evidence>
<feature type="domain" description="SH3" evidence="5">
    <location>
        <begin position="16"/>
        <end position="82"/>
    </location>
</feature>
<feature type="domain" description="PH" evidence="6">
    <location>
        <begin position="307"/>
        <end position="419"/>
    </location>
</feature>
<gene>
    <name evidence="9" type="primary">ARHGAP9</name>
</gene>
<feature type="compositionally biased region" description="Low complexity" evidence="4">
    <location>
        <begin position="146"/>
        <end position="155"/>
    </location>
</feature>
<dbReference type="InterPro" id="IPR001202">
    <property type="entry name" value="WW_dom"/>
</dbReference>
<dbReference type="PANTHER" id="PTHR23176:SF103">
    <property type="entry name" value="RHO GTPASE-ACTIVATING PROTEIN 9"/>
    <property type="match status" value="1"/>
</dbReference>
<dbReference type="eggNOG" id="KOG1450">
    <property type="taxonomic scope" value="Eukaryota"/>
</dbReference>
<dbReference type="PANTHER" id="PTHR23176">
    <property type="entry name" value="RHO/RAC/CDC GTPASE-ACTIVATING PROTEIN"/>
    <property type="match status" value="1"/>
</dbReference>
<keyword evidence="10" id="KW-1185">Reference proteome</keyword>
<dbReference type="Gene3D" id="2.30.29.30">
    <property type="entry name" value="Pleckstrin-homology domain (PH domain)/Phosphotyrosine-binding domain (PTB)"/>
    <property type="match status" value="1"/>
</dbReference>
<dbReference type="SUPFAM" id="SSF50044">
    <property type="entry name" value="SH3-domain"/>
    <property type="match status" value="1"/>
</dbReference>
<accession>H3BHS1</accession>
<dbReference type="SUPFAM" id="SSF50729">
    <property type="entry name" value="PH domain-like"/>
    <property type="match status" value="1"/>
</dbReference>
<dbReference type="STRING" id="7897.ENSLACP00000021442"/>
<protein>
    <submittedName>
        <fullName evidence="9">Rho GTPase activating protein 9</fullName>
    </submittedName>
</protein>
<keyword evidence="2" id="KW-0343">GTPase activation</keyword>
<dbReference type="EMBL" id="AFYH01001690">
    <property type="status" value="NOT_ANNOTATED_CDS"/>
    <property type="molecule type" value="Genomic_DNA"/>
</dbReference>
<dbReference type="Gene3D" id="1.10.555.10">
    <property type="entry name" value="Rho GTPase activation protein"/>
    <property type="match status" value="1"/>
</dbReference>
<dbReference type="CDD" id="cd00201">
    <property type="entry name" value="WW"/>
    <property type="match status" value="1"/>
</dbReference>
<dbReference type="InterPro" id="IPR001452">
    <property type="entry name" value="SH3_domain"/>
</dbReference>
<evidence type="ECO:0000259" key="5">
    <source>
        <dbReference type="PROSITE" id="PS50002"/>
    </source>
</evidence>
<dbReference type="PROSITE" id="PS50003">
    <property type="entry name" value="PH_DOMAIN"/>
    <property type="match status" value="1"/>
</dbReference>
<dbReference type="SUPFAM" id="SSF48350">
    <property type="entry name" value="GTPase activation domain, GAP"/>
    <property type="match status" value="1"/>
</dbReference>
<dbReference type="OMA" id="ELRAWHH"/>
<feature type="domain" description="Rho-GAP" evidence="8">
    <location>
        <begin position="529"/>
        <end position="736"/>
    </location>
</feature>
<dbReference type="Pfam" id="PF00169">
    <property type="entry name" value="PH"/>
    <property type="match status" value="1"/>
</dbReference>
<keyword evidence="1 3" id="KW-0728">SH3 domain</keyword>
<dbReference type="EMBL" id="AFYH01001692">
    <property type="status" value="NOT_ANNOTATED_CDS"/>
    <property type="molecule type" value="Genomic_DNA"/>
</dbReference>
<dbReference type="GO" id="GO:0005737">
    <property type="term" value="C:cytoplasm"/>
    <property type="evidence" value="ECO:0007669"/>
    <property type="project" value="TreeGrafter"/>
</dbReference>
<dbReference type="EMBL" id="AFYH01001691">
    <property type="status" value="NOT_ANNOTATED_CDS"/>
    <property type="molecule type" value="Genomic_DNA"/>
</dbReference>
<evidence type="ECO:0000256" key="2">
    <source>
        <dbReference type="ARBA" id="ARBA00022468"/>
    </source>
</evidence>
<evidence type="ECO:0000256" key="3">
    <source>
        <dbReference type="PROSITE-ProRule" id="PRU00192"/>
    </source>
</evidence>
<dbReference type="InterPro" id="IPR036020">
    <property type="entry name" value="WW_dom_sf"/>
</dbReference>
<feature type="region of interest" description="Disordered" evidence="4">
    <location>
        <begin position="260"/>
        <end position="280"/>
    </location>
</feature>
<dbReference type="InterPro" id="IPR001849">
    <property type="entry name" value="PH_domain"/>
</dbReference>
<dbReference type="EMBL" id="AFYH01001687">
    <property type="status" value="NOT_ANNOTATED_CDS"/>
    <property type="molecule type" value="Genomic_DNA"/>
</dbReference>
<feature type="compositionally biased region" description="Basic and acidic residues" evidence="4">
    <location>
        <begin position="472"/>
        <end position="481"/>
    </location>
</feature>
<dbReference type="CDD" id="cd04403">
    <property type="entry name" value="RhoGAP_ARHGAP27_15_12_9"/>
    <property type="match status" value="1"/>
</dbReference>
<feature type="domain" description="WW" evidence="7">
    <location>
        <begin position="204"/>
        <end position="232"/>
    </location>
</feature>
<dbReference type="InterPro" id="IPR050729">
    <property type="entry name" value="Rho-GAP"/>
</dbReference>
<dbReference type="EMBL" id="AFYH01001686">
    <property type="status" value="NOT_ANNOTATED_CDS"/>
    <property type="molecule type" value="Genomic_DNA"/>
</dbReference>
<reference evidence="9" key="3">
    <citation type="submission" date="2025-09" db="UniProtKB">
        <authorList>
            <consortium name="Ensembl"/>
        </authorList>
    </citation>
    <scope>IDENTIFICATION</scope>
</reference>
<dbReference type="FunCoup" id="H3BHS1">
    <property type="interactions" value="299"/>
</dbReference>
<dbReference type="InterPro" id="IPR036028">
    <property type="entry name" value="SH3-like_dom_sf"/>
</dbReference>
<dbReference type="InterPro" id="IPR011993">
    <property type="entry name" value="PH-like_dom_sf"/>
</dbReference>
<dbReference type="InterPro" id="IPR000198">
    <property type="entry name" value="RhoGAP_dom"/>
</dbReference>
<name>H3BHS1_LATCH</name>
<dbReference type="SUPFAM" id="SSF51045">
    <property type="entry name" value="WW domain"/>
    <property type="match status" value="1"/>
</dbReference>
<dbReference type="Gene3D" id="2.30.30.40">
    <property type="entry name" value="SH3 Domains"/>
    <property type="match status" value="1"/>
</dbReference>
<evidence type="ECO:0000259" key="8">
    <source>
        <dbReference type="PROSITE" id="PS50238"/>
    </source>
</evidence>
<dbReference type="EMBL" id="AFYH01001689">
    <property type="status" value="NOT_ANNOTATED_CDS"/>
    <property type="molecule type" value="Genomic_DNA"/>
</dbReference>
<dbReference type="EMBL" id="AFYH01001693">
    <property type="status" value="NOT_ANNOTATED_CDS"/>
    <property type="molecule type" value="Genomic_DNA"/>
</dbReference>
<dbReference type="Gene3D" id="2.20.70.10">
    <property type="match status" value="1"/>
</dbReference>
<organism evidence="9 10">
    <name type="scientific">Latimeria chalumnae</name>
    <name type="common">Coelacanth</name>
    <dbReference type="NCBI Taxonomy" id="7897"/>
    <lineage>
        <taxon>Eukaryota</taxon>
        <taxon>Metazoa</taxon>
        <taxon>Chordata</taxon>
        <taxon>Craniata</taxon>
        <taxon>Vertebrata</taxon>
        <taxon>Euteleostomi</taxon>
        <taxon>Coelacanthiformes</taxon>
        <taxon>Coelacanthidae</taxon>
        <taxon>Latimeria</taxon>
    </lineage>
</organism>
<dbReference type="PROSITE" id="PS50002">
    <property type="entry name" value="SH3"/>
    <property type="match status" value="1"/>
</dbReference>